<dbReference type="Proteomes" id="UP000176834">
    <property type="component" value="Unassembled WGS sequence"/>
</dbReference>
<evidence type="ECO:0000256" key="1">
    <source>
        <dbReference type="SAM" id="MobiDB-lite"/>
    </source>
</evidence>
<reference evidence="2 3" key="1">
    <citation type="journal article" date="2016" name="Nat. Commun.">
        <title>Thousands of microbial genomes shed light on interconnected biogeochemical processes in an aquifer system.</title>
        <authorList>
            <person name="Anantharaman K."/>
            <person name="Brown C.T."/>
            <person name="Hug L.A."/>
            <person name="Sharon I."/>
            <person name="Castelle C.J."/>
            <person name="Probst A.J."/>
            <person name="Thomas B.C."/>
            <person name="Singh A."/>
            <person name="Wilkins M.J."/>
            <person name="Karaoz U."/>
            <person name="Brodie E.L."/>
            <person name="Williams K.H."/>
            <person name="Hubbard S.S."/>
            <person name="Banfield J.F."/>
        </authorList>
    </citation>
    <scope>NUCLEOTIDE SEQUENCE [LARGE SCALE GENOMIC DNA]</scope>
</reference>
<comment type="caution">
    <text evidence="2">The sequence shown here is derived from an EMBL/GenBank/DDBJ whole genome shotgun (WGS) entry which is preliminary data.</text>
</comment>
<dbReference type="AlphaFoldDB" id="A0A1F8F416"/>
<name>A0A1F8F416_9BACT</name>
<organism evidence="2 3">
    <name type="scientific">Candidatus Yanofskybacteria bacterium RIFCSPHIGHO2_02_FULL_38_22b</name>
    <dbReference type="NCBI Taxonomy" id="1802673"/>
    <lineage>
        <taxon>Bacteria</taxon>
        <taxon>Candidatus Yanofskyibacteriota</taxon>
    </lineage>
</organism>
<proteinExistence type="predicted"/>
<evidence type="ECO:0000313" key="3">
    <source>
        <dbReference type="Proteomes" id="UP000176834"/>
    </source>
</evidence>
<sequence length="76" mass="8446">MAEAGTPTPTPTQTSAPTPMPVSGHIFYLSIYSTAKYYYCDTDNGWKSLSEKYLKSYSSEEELLANHPGKILHEPC</sequence>
<gene>
    <name evidence="2" type="ORF">A3B86_01515</name>
</gene>
<feature type="region of interest" description="Disordered" evidence="1">
    <location>
        <begin position="1"/>
        <end position="21"/>
    </location>
</feature>
<evidence type="ECO:0000313" key="2">
    <source>
        <dbReference type="EMBL" id="OGN07408.1"/>
    </source>
</evidence>
<dbReference type="EMBL" id="MGJN01000007">
    <property type="protein sequence ID" value="OGN07408.1"/>
    <property type="molecule type" value="Genomic_DNA"/>
</dbReference>
<protein>
    <submittedName>
        <fullName evidence="2">Uncharacterized protein</fullName>
    </submittedName>
</protein>
<accession>A0A1F8F416</accession>